<dbReference type="InterPro" id="IPR001882">
    <property type="entry name" value="Biotin_BS"/>
</dbReference>
<feature type="domain" description="Lipoyl-binding" evidence="2">
    <location>
        <begin position="92"/>
        <end position="166"/>
    </location>
</feature>
<protein>
    <submittedName>
        <fullName evidence="3">Biotin/lipoyl-binding protein</fullName>
    </submittedName>
</protein>
<dbReference type="InterPro" id="IPR050709">
    <property type="entry name" value="Biotin_Carboxyl_Carrier/Decarb"/>
</dbReference>
<dbReference type="EMBL" id="JAPWGM010000001">
    <property type="protein sequence ID" value="MCZ4242990.1"/>
    <property type="molecule type" value="Genomic_DNA"/>
</dbReference>
<gene>
    <name evidence="3" type="ORF">O0955_03155</name>
</gene>
<evidence type="ECO:0000313" key="4">
    <source>
        <dbReference type="Proteomes" id="UP001144347"/>
    </source>
</evidence>
<accession>A0ABT4L4Z9</accession>
<proteinExistence type="predicted"/>
<organism evidence="3 4">
    <name type="scientific">Pedobacter punctiformis</name>
    <dbReference type="NCBI Taxonomy" id="3004097"/>
    <lineage>
        <taxon>Bacteria</taxon>
        <taxon>Pseudomonadati</taxon>
        <taxon>Bacteroidota</taxon>
        <taxon>Sphingobacteriia</taxon>
        <taxon>Sphingobacteriales</taxon>
        <taxon>Sphingobacteriaceae</taxon>
        <taxon>Pedobacter</taxon>
    </lineage>
</organism>
<dbReference type="Gene3D" id="2.40.50.100">
    <property type="match status" value="1"/>
</dbReference>
<sequence length="166" mass="18362">MHKVKVNNKFQFEVEAKSAELLINGAPIEIDRSALGNGLTHVLYQNKSFNTEITAVDRAEKTCIIKVNGNSYKIKVEDQFDQLLKQLGLDNLATSKVSEIKAPMPGLVLNVIVAEGAEVKKGDNLLVLEAMKMENILKSSTDGIVKKILVKQGDKVEKNQVLIQFK</sequence>
<dbReference type="CDD" id="cd06850">
    <property type="entry name" value="biotinyl_domain"/>
    <property type="match status" value="1"/>
</dbReference>
<keyword evidence="4" id="KW-1185">Reference proteome</keyword>
<name>A0ABT4L4Z9_9SPHI</name>
<evidence type="ECO:0000259" key="2">
    <source>
        <dbReference type="PROSITE" id="PS50968"/>
    </source>
</evidence>
<dbReference type="Pfam" id="PF00364">
    <property type="entry name" value="Biotin_lipoyl"/>
    <property type="match status" value="1"/>
</dbReference>
<evidence type="ECO:0000313" key="3">
    <source>
        <dbReference type="EMBL" id="MCZ4242990.1"/>
    </source>
</evidence>
<comment type="caution">
    <text evidence="3">The sequence shown here is derived from an EMBL/GenBank/DDBJ whole genome shotgun (WGS) entry which is preliminary data.</text>
</comment>
<dbReference type="InterPro" id="IPR000089">
    <property type="entry name" value="Biotin_lipoyl"/>
</dbReference>
<dbReference type="InterPro" id="IPR011053">
    <property type="entry name" value="Single_hybrid_motif"/>
</dbReference>
<dbReference type="PROSITE" id="PS00188">
    <property type="entry name" value="BIOTIN"/>
    <property type="match status" value="1"/>
</dbReference>
<dbReference type="PROSITE" id="PS50968">
    <property type="entry name" value="BIOTINYL_LIPOYL"/>
    <property type="match status" value="1"/>
</dbReference>
<dbReference type="SUPFAM" id="SSF51230">
    <property type="entry name" value="Single hybrid motif"/>
    <property type="match status" value="1"/>
</dbReference>
<dbReference type="PANTHER" id="PTHR45266">
    <property type="entry name" value="OXALOACETATE DECARBOXYLASE ALPHA CHAIN"/>
    <property type="match status" value="1"/>
</dbReference>
<dbReference type="PANTHER" id="PTHR45266:SF3">
    <property type="entry name" value="OXALOACETATE DECARBOXYLASE ALPHA CHAIN"/>
    <property type="match status" value="1"/>
</dbReference>
<reference evidence="3" key="1">
    <citation type="submission" date="2022-12" db="EMBL/GenBank/DDBJ databases">
        <title>Genome sequence of HCMS5-2.</title>
        <authorList>
            <person name="Woo H."/>
        </authorList>
    </citation>
    <scope>NUCLEOTIDE SEQUENCE</scope>
    <source>
        <strain evidence="3">HCMS5-2</strain>
    </source>
</reference>
<evidence type="ECO:0000256" key="1">
    <source>
        <dbReference type="ARBA" id="ARBA00023267"/>
    </source>
</evidence>
<dbReference type="RefSeq" id="WP_269426071.1">
    <property type="nucleotide sequence ID" value="NZ_JAPWGM010000001.1"/>
</dbReference>
<dbReference type="Proteomes" id="UP001144347">
    <property type="component" value="Unassembled WGS sequence"/>
</dbReference>
<keyword evidence="1" id="KW-0092">Biotin</keyword>